<sequence length="151" mass="16116">MPGRRAGVSHRATRPRAHRGAVVTGPRRAAILGPALVAIVVAGLAVRLWGPARTARLLACRPRRADAAVHPETVGWAVRTADRVVPRTACLERALAARALCRRYGYAASVDVGCVREGEHLRAHSWAVCGEYTVVGGDVTAFDRLGRIADP</sequence>
<keyword evidence="5" id="KW-1185">Reference proteome</keyword>
<keyword evidence="2" id="KW-0472">Membrane</keyword>
<evidence type="ECO:0000256" key="1">
    <source>
        <dbReference type="SAM" id="MobiDB-lite"/>
    </source>
</evidence>
<evidence type="ECO:0000259" key="3">
    <source>
        <dbReference type="Pfam" id="PF13471"/>
    </source>
</evidence>
<dbReference type="Proteomes" id="UP000244727">
    <property type="component" value="Chromosome"/>
</dbReference>
<accession>A0A2R4X2Z0</accession>
<evidence type="ECO:0000313" key="4">
    <source>
        <dbReference type="EMBL" id="AWB28160.1"/>
    </source>
</evidence>
<organism evidence="4 5">
    <name type="scientific">Halococcoides cellulosivorans</name>
    <dbReference type="NCBI Taxonomy" id="1679096"/>
    <lineage>
        <taxon>Archaea</taxon>
        <taxon>Methanobacteriati</taxon>
        <taxon>Methanobacteriota</taxon>
        <taxon>Stenosarchaea group</taxon>
        <taxon>Halobacteria</taxon>
        <taxon>Halobacteriales</taxon>
        <taxon>Haloarculaceae</taxon>
        <taxon>Halococcoides</taxon>
    </lineage>
</organism>
<gene>
    <name evidence="4" type="ORF">HARCEL1_10810</name>
</gene>
<name>A0A2R4X2Z0_9EURY</name>
<dbReference type="Pfam" id="PF13471">
    <property type="entry name" value="Transglut_core3"/>
    <property type="match status" value="1"/>
</dbReference>
<keyword evidence="2" id="KW-1133">Transmembrane helix</keyword>
<dbReference type="AlphaFoldDB" id="A0A2R4X2Z0"/>
<reference evidence="4 5" key="1">
    <citation type="submission" date="2018-04" db="EMBL/GenBank/DDBJ databases">
        <title>Halococcoides cellulosivorans gen. nov., sp. nov., an extremely halophilic cellulose-utilizing haloarchaeon from hypersaline lakes.</title>
        <authorList>
            <person name="Sorokin D.Y."/>
            <person name="Toshchakov S.V."/>
            <person name="Samarov N.I."/>
            <person name="Korzhenkov A."/>
            <person name="Kublanov I.V."/>
        </authorList>
    </citation>
    <scope>NUCLEOTIDE SEQUENCE [LARGE SCALE GENOMIC DNA]</scope>
    <source>
        <strain evidence="4 5">HArcel1</strain>
    </source>
</reference>
<dbReference type="KEGG" id="harc:HARCEL1_10810"/>
<dbReference type="EMBL" id="CP028858">
    <property type="protein sequence ID" value="AWB28160.1"/>
    <property type="molecule type" value="Genomic_DNA"/>
</dbReference>
<dbReference type="NCBIfam" id="NF033537">
    <property type="entry name" value="lasso_biosyn_B2"/>
    <property type="match status" value="1"/>
</dbReference>
<evidence type="ECO:0000313" key="5">
    <source>
        <dbReference type="Proteomes" id="UP000244727"/>
    </source>
</evidence>
<dbReference type="InterPro" id="IPR032708">
    <property type="entry name" value="McjB_C"/>
</dbReference>
<protein>
    <submittedName>
        <fullName evidence="4">Lasso peptide biosynthesis B2 protein</fullName>
    </submittedName>
</protein>
<feature type="transmembrane region" description="Helical" evidence="2">
    <location>
        <begin position="29"/>
        <end position="49"/>
    </location>
</feature>
<feature type="domain" description="Microcin J25-processing protein McjB C-terminal" evidence="3">
    <location>
        <begin position="40"/>
        <end position="142"/>
    </location>
</feature>
<dbReference type="InterPro" id="IPR053521">
    <property type="entry name" value="McjB-like"/>
</dbReference>
<keyword evidence="2" id="KW-0812">Transmembrane</keyword>
<feature type="region of interest" description="Disordered" evidence="1">
    <location>
        <begin position="1"/>
        <end position="20"/>
    </location>
</feature>
<proteinExistence type="predicted"/>
<evidence type="ECO:0000256" key="2">
    <source>
        <dbReference type="SAM" id="Phobius"/>
    </source>
</evidence>
<feature type="compositionally biased region" description="Basic residues" evidence="1">
    <location>
        <begin position="7"/>
        <end position="19"/>
    </location>
</feature>